<gene>
    <name evidence="2" type="ORF">GCM10007884_16530</name>
</gene>
<organism evidence="2 3">
    <name type="scientific">Methylobacterium brachythecii</name>
    <dbReference type="NCBI Taxonomy" id="1176177"/>
    <lineage>
        <taxon>Bacteria</taxon>
        <taxon>Pseudomonadati</taxon>
        <taxon>Pseudomonadota</taxon>
        <taxon>Alphaproteobacteria</taxon>
        <taxon>Hyphomicrobiales</taxon>
        <taxon>Methylobacteriaceae</taxon>
        <taxon>Methylobacterium</taxon>
    </lineage>
</organism>
<evidence type="ECO:0000256" key="1">
    <source>
        <dbReference type="SAM" id="MobiDB-lite"/>
    </source>
</evidence>
<feature type="region of interest" description="Disordered" evidence="1">
    <location>
        <begin position="36"/>
        <end position="71"/>
    </location>
</feature>
<protein>
    <submittedName>
        <fullName evidence="2">Uncharacterized protein</fullName>
    </submittedName>
</protein>
<dbReference type="Proteomes" id="UP001156881">
    <property type="component" value="Unassembled WGS sequence"/>
</dbReference>
<reference evidence="3" key="1">
    <citation type="journal article" date="2019" name="Int. J. Syst. Evol. Microbiol.">
        <title>The Global Catalogue of Microorganisms (GCM) 10K type strain sequencing project: providing services to taxonomists for standard genome sequencing and annotation.</title>
        <authorList>
            <consortium name="The Broad Institute Genomics Platform"/>
            <consortium name="The Broad Institute Genome Sequencing Center for Infectious Disease"/>
            <person name="Wu L."/>
            <person name="Ma J."/>
        </authorList>
    </citation>
    <scope>NUCLEOTIDE SEQUENCE [LARGE SCALE GENOMIC DNA]</scope>
    <source>
        <strain evidence="3">NBRC 107710</strain>
    </source>
</reference>
<accession>A0ABQ6D288</accession>
<evidence type="ECO:0000313" key="2">
    <source>
        <dbReference type="EMBL" id="GLS43668.1"/>
    </source>
</evidence>
<keyword evidence="3" id="KW-1185">Reference proteome</keyword>
<proteinExistence type="predicted"/>
<comment type="caution">
    <text evidence="2">The sequence shown here is derived from an EMBL/GenBank/DDBJ whole genome shotgun (WGS) entry which is preliminary data.</text>
</comment>
<name>A0ABQ6D288_9HYPH</name>
<sequence length="88" mass="9577">MKPVAPVSAIKGPLMVVLPRPRNGMAGPPPVIEIETVQGPTPQSKQMQAYPRADRAQSNGQATAKGRPGLFWPQIHATRWVGRAPFQR</sequence>
<feature type="compositionally biased region" description="Polar residues" evidence="1">
    <location>
        <begin position="38"/>
        <end position="47"/>
    </location>
</feature>
<dbReference type="EMBL" id="BSPG01000006">
    <property type="protein sequence ID" value="GLS43668.1"/>
    <property type="molecule type" value="Genomic_DNA"/>
</dbReference>
<evidence type="ECO:0000313" key="3">
    <source>
        <dbReference type="Proteomes" id="UP001156881"/>
    </source>
</evidence>